<accession>A0A4U8QF89</accession>
<comment type="caution">
    <text evidence="2">The sequence shown here is derived from an EMBL/GenBank/DDBJ whole genome shotgun (WGS) entry which is preliminary data.</text>
</comment>
<dbReference type="AlphaFoldDB" id="A0A4U8QF89"/>
<feature type="transmembrane region" description="Helical" evidence="1">
    <location>
        <begin position="12"/>
        <end position="30"/>
    </location>
</feature>
<dbReference type="Proteomes" id="UP000306509">
    <property type="component" value="Unassembled WGS sequence"/>
</dbReference>
<keyword evidence="1" id="KW-0472">Membrane</keyword>
<sequence length="60" mass="6282">MLSWITANAATVSISIAILLVVILDVRYIIKQKEKGGMCAGCSGCGGSCKSCKPQHKKIG</sequence>
<proteinExistence type="predicted"/>
<name>A0A4U8QF89_9FIRM</name>
<reference evidence="2 3" key="1">
    <citation type="journal article" date="2019" name="Anaerobe">
        <title>Detection of Robinsoniella peoriensis in multiple bone samples of a trauma patient.</title>
        <authorList>
            <person name="Schrottner P."/>
            <person name="Hartwich K."/>
            <person name="Bunk B."/>
            <person name="Schober I."/>
            <person name="Helbig S."/>
            <person name="Rudolph W.W."/>
            <person name="Gunzer F."/>
        </authorList>
    </citation>
    <scope>NUCLEOTIDE SEQUENCE [LARGE SCALE GENOMIC DNA]</scope>
    <source>
        <strain evidence="2 3">DSM 106044</strain>
    </source>
</reference>
<evidence type="ECO:0000256" key="1">
    <source>
        <dbReference type="SAM" id="Phobius"/>
    </source>
</evidence>
<keyword evidence="3" id="KW-1185">Reference proteome</keyword>
<dbReference type="STRING" id="180332.GCA_000797495_02596"/>
<evidence type="ECO:0000313" key="3">
    <source>
        <dbReference type="Proteomes" id="UP000306509"/>
    </source>
</evidence>
<dbReference type="EMBL" id="QGQD01000001">
    <property type="protein sequence ID" value="TLD03044.1"/>
    <property type="molecule type" value="Genomic_DNA"/>
</dbReference>
<keyword evidence="1" id="KW-0812">Transmembrane</keyword>
<keyword evidence="1" id="KW-1133">Transmembrane helix</keyword>
<organism evidence="2 3">
    <name type="scientific">Robinsoniella peoriensis</name>
    <dbReference type="NCBI Taxonomy" id="180332"/>
    <lineage>
        <taxon>Bacteria</taxon>
        <taxon>Bacillati</taxon>
        <taxon>Bacillota</taxon>
        <taxon>Clostridia</taxon>
        <taxon>Lachnospirales</taxon>
        <taxon>Lachnospiraceae</taxon>
        <taxon>Robinsoniella</taxon>
    </lineage>
</organism>
<protein>
    <submittedName>
        <fullName evidence="2">Virus attachment protein p12 family protein</fullName>
    </submittedName>
</protein>
<gene>
    <name evidence="2" type="ORF">DSM106044_00068</name>
</gene>
<dbReference type="RefSeq" id="WP_044289774.1">
    <property type="nucleotide sequence ID" value="NZ_CABMJZ010000074.1"/>
</dbReference>
<evidence type="ECO:0000313" key="2">
    <source>
        <dbReference type="EMBL" id="TLD03044.1"/>
    </source>
</evidence>